<dbReference type="EMBL" id="JBJUIK010000011">
    <property type="protein sequence ID" value="KAL3514053.1"/>
    <property type="molecule type" value="Genomic_DNA"/>
</dbReference>
<feature type="compositionally biased region" description="Acidic residues" evidence="2">
    <location>
        <begin position="144"/>
        <end position="156"/>
    </location>
</feature>
<comment type="similarity">
    <text evidence="1">Belongs to the fantastic four family.</text>
</comment>
<feature type="region of interest" description="Disordered" evidence="2">
    <location>
        <begin position="141"/>
        <end position="165"/>
    </location>
</feature>
<accession>A0ABD2Z8H8</accession>
<reference evidence="4 5" key="1">
    <citation type="submission" date="2024-11" db="EMBL/GenBank/DDBJ databases">
        <title>A near-complete genome assembly of Cinchona calisaya.</title>
        <authorList>
            <person name="Lian D.C."/>
            <person name="Zhao X.W."/>
            <person name="Wei L."/>
        </authorList>
    </citation>
    <scope>NUCLEOTIDE SEQUENCE [LARGE SCALE GENOMIC DNA]</scope>
    <source>
        <tissue evidence="4">Nenye</tissue>
    </source>
</reference>
<feature type="domain" description="FAF" evidence="3">
    <location>
        <begin position="58"/>
        <end position="116"/>
    </location>
</feature>
<dbReference type="AlphaFoldDB" id="A0ABD2Z8H8"/>
<dbReference type="InterPro" id="IPR021410">
    <property type="entry name" value="FAF"/>
</dbReference>
<protein>
    <recommendedName>
        <fullName evidence="3">FAF domain-containing protein</fullName>
    </recommendedName>
</protein>
<evidence type="ECO:0000256" key="2">
    <source>
        <dbReference type="SAM" id="MobiDB-lite"/>
    </source>
</evidence>
<sequence length="201" mass="23112">MTCSRYSFESIAIDLGDCIGMESCDDLKSSTHDEFCMAQRCQRSRRNNNQRLAKIEKEYPPPIPWLARTGNLPSHMPWIMKRYYTNDGRLIIKEEKVKRHEYFQAYRSNGRLILYLVPLDDYALVDDHDDEEEEVDCDRNIDGREDDQTDVEEEEELRTNVSESCMESGRDVISGGGHGGGGGRGCELHSRSTSRTEFLCV</sequence>
<name>A0ABD2Z8H8_9GENT</name>
<dbReference type="InterPro" id="IPR046431">
    <property type="entry name" value="FAF_dom"/>
</dbReference>
<evidence type="ECO:0000313" key="5">
    <source>
        <dbReference type="Proteomes" id="UP001630127"/>
    </source>
</evidence>
<gene>
    <name evidence="4" type="ORF">ACH5RR_026770</name>
</gene>
<dbReference type="PANTHER" id="PTHR33155:SF75">
    <property type="entry name" value="OS02G0750800 PROTEIN"/>
    <property type="match status" value="1"/>
</dbReference>
<proteinExistence type="inferred from homology"/>
<comment type="caution">
    <text evidence="4">The sequence shown here is derived from an EMBL/GenBank/DDBJ whole genome shotgun (WGS) entry which is preliminary data.</text>
</comment>
<organism evidence="4 5">
    <name type="scientific">Cinchona calisaya</name>
    <dbReference type="NCBI Taxonomy" id="153742"/>
    <lineage>
        <taxon>Eukaryota</taxon>
        <taxon>Viridiplantae</taxon>
        <taxon>Streptophyta</taxon>
        <taxon>Embryophyta</taxon>
        <taxon>Tracheophyta</taxon>
        <taxon>Spermatophyta</taxon>
        <taxon>Magnoliopsida</taxon>
        <taxon>eudicotyledons</taxon>
        <taxon>Gunneridae</taxon>
        <taxon>Pentapetalae</taxon>
        <taxon>asterids</taxon>
        <taxon>lamiids</taxon>
        <taxon>Gentianales</taxon>
        <taxon>Rubiaceae</taxon>
        <taxon>Cinchonoideae</taxon>
        <taxon>Cinchoneae</taxon>
        <taxon>Cinchona</taxon>
    </lineage>
</organism>
<dbReference type="Proteomes" id="UP001630127">
    <property type="component" value="Unassembled WGS sequence"/>
</dbReference>
<evidence type="ECO:0000313" key="4">
    <source>
        <dbReference type="EMBL" id="KAL3514053.1"/>
    </source>
</evidence>
<dbReference type="Pfam" id="PF11250">
    <property type="entry name" value="FAF"/>
    <property type="match status" value="1"/>
</dbReference>
<keyword evidence="5" id="KW-1185">Reference proteome</keyword>
<evidence type="ECO:0000256" key="1">
    <source>
        <dbReference type="ARBA" id="ARBA00008690"/>
    </source>
</evidence>
<evidence type="ECO:0000259" key="3">
    <source>
        <dbReference type="Pfam" id="PF11250"/>
    </source>
</evidence>
<dbReference type="PANTHER" id="PTHR33155">
    <property type="entry name" value="FANTASTIC FOUR-LIKE PROTEIN (DUF3049)"/>
    <property type="match status" value="1"/>
</dbReference>